<dbReference type="InterPro" id="IPR013601">
    <property type="entry name" value="FAE1_typ3_polyketide_synth"/>
</dbReference>
<evidence type="ECO:0000313" key="9">
    <source>
        <dbReference type="Proteomes" id="UP000316621"/>
    </source>
</evidence>
<dbReference type="Gene3D" id="3.40.47.10">
    <property type="match status" value="2"/>
</dbReference>
<keyword evidence="5" id="KW-0812">Transmembrane</keyword>
<dbReference type="InterPro" id="IPR016039">
    <property type="entry name" value="Thiolase-like"/>
</dbReference>
<dbReference type="PANTHER" id="PTHR31561">
    <property type="entry name" value="3-KETOACYL-COA SYNTHASE"/>
    <property type="match status" value="1"/>
</dbReference>
<dbReference type="InterPro" id="IPR012392">
    <property type="entry name" value="3-ktacl-CoA_syn"/>
</dbReference>
<evidence type="ECO:0000259" key="7">
    <source>
        <dbReference type="Pfam" id="PF08541"/>
    </source>
</evidence>
<feature type="transmembrane region" description="Helical" evidence="5">
    <location>
        <begin position="494"/>
        <end position="517"/>
    </location>
</feature>
<keyword evidence="5" id="KW-0472">Membrane</keyword>
<feature type="transmembrane region" description="Helical" evidence="5">
    <location>
        <begin position="529"/>
        <end position="551"/>
    </location>
</feature>
<name>A0A4Y7L8R7_PAPSO</name>
<dbReference type="Pfam" id="PF08392">
    <property type="entry name" value="FAE1_CUT1_RppA"/>
    <property type="match status" value="2"/>
</dbReference>
<dbReference type="STRING" id="3469.A0A4Y7L8R7"/>
<feature type="domain" description="Beta-ketoacyl-[acyl-carrier-protein] synthase III C-terminal" evidence="7">
    <location>
        <begin position="866"/>
        <end position="946"/>
    </location>
</feature>
<keyword evidence="4" id="KW-0012">Acyltransferase</keyword>
<dbReference type="Pfam" id="PF08541">
    <property type="entry name" value="ACP_syn_III_C"/>
    <property type="match status" value="2"/>
</dbReference>
<protein>
    <recommendedName>
        <fullName evidence="2">very-long-chain 3-oxoacyl-CoA synthase</fullName>
        <ecNumber evidence="2">2.3.1.199</ecNumber>
    </recommendedName>
</protein>
<proteinExistence type="inferred from homology"/>
<evidence type="ECO:0000256" key="5">
    <source>
        <dbReference type="SAM" id="Phobius"/>
    </source>
</evidence>
<dbReference type="GO" id="GO:0006633">
    <property type="term" value="P:fatty acid biosynthetic process"/>
    <property type="evidence" value="ECO:0007669"/>
    <property type="project" value="InterPro"/>
</dbReference>
<feature type="domain" description="FAE" evidence="6">
    <location>
        <begin position="561"/>
        <end position="842"/>
    </location>
</feature>
<dbReference type="OMA" id="HIIRTTM"/>
<reference evidence="8 9" key="1">
    <citation type="journal article" date="2018" name="Science">
        <title>The opium poppy genome and morphinan production.</title>
        <authorList>
            <person name="Guo L."/>
            <person name="Winzer T."/>
            <person name="Yang X."/>
            <person name="Li Y."/>
            <person name="Ning Z."/>
            <person name="He Z."/>
            <person name="Teodor R."/>
            <person name="Lu Y."/>
            <person name="Bowser T.A."/>
            <person name="Graham I.A."/>
            <person name="Ye K."/>
        </authorList>
    </citation>
    <scope>NUCLEOTIDE SEQUENCE [LARGE SCALE GENOMIC DNA]</scope>
    <source>
        <strain evidence="9">cv. HN1</strain>
        <tissue evidence="8">Leaves</tissue>
    </source>
</reference>
<dbReference type="AlphaFoldDB" id="A0A4Y7L8R7"/>
<keyword evidence="9" id="KW-1185">Reference proteome</keyword>
<dbReference type="GO" id="GO:0009922">
    <property type="term" value="F:fatty acid elongase activity"/>
    <property type="evidence" value="ECO:0007669"/>
    <property type="project" value="UniProtKB-EC"/>
</dbReference>
<dbReference type="EC" id="2.3.1.199" evidence="2"/>
<evidence type="ECO:0000259" key="6">
    <source>
        <dbReference type="Pfam" id="PF08392"/>
    </source>
</evidence>
<evidence type="ECO:0000256" key="3">
    <source>
        <dbReference type="ARBA" id="ARBA00022679"/>
    </source>
</evidence>
<dbReference type="GO" id="GO:0016020">
    <property type="term" value="C:membrane"/>
    <property type="evidence" value="ECO:0007669"/>
    <property type="project" value="InterPro"/>
</dbReference>
<evidence type="ECO:0000313" key="8">
    <source>
        <dbReference type="EMBL" id="RZC80741.1"/>
    </source>
</evidence>
<dbReference type="EMBL" id="CM010724">
    <property type="protein sequence ID" value="RZC80741.1"/>
    <property type="molecule type" value="Genomic_DNA"/>
</dbReference>
<sequence length="976" mass="110035">MKFYSLVSSSASLALYGSLFLQTLFSFTKLHILTSAIFVLILTKLLYKYLSRRNQVYLIDFACYQPPSYLRASVASNVEHIAQNETMDDKSREFASKLFLRSCVGSSSCFPSVLHYIVPEPTLQASREEVEDILFTLVEDLFRKTNIRNPKDIDILIVNCSLFCPTPSISSMIINKFQFRSNISGYNLSGMGCSAGLVSVSLAKDLLKVHKNSLALILSLESISNNSYLGKNRSMLLTNSLFRMGGAAVLLSNRHQDRKFAKYSLQHIIRTTMAYDDQSYQSVFQEPDEDGVIGVSLAREITSVAGKALTTNITRLGPLVLPYSEQLKFGLAYIWHKIWPPAKRNKKIYVPKFKKAFKHFCIHAGGRAVIDVVQKSLCLTKEDSEASRMTLFRYGNTSSSSVWYGLCYIEAKGRMKTGDSVWQIAFGSGFKCNSAVWKCISEINPTVGSAWSDRIHKYPVEVPEPHIMTPMNSSSTHYADTYISMPMHLLFVNLNFTTMMMFLKMMSMFIVELFYLLRTCTAEAVDENLVQTFFSFSKFHILIATMFVLILTKQFYNLSTSNKVYLIDFSCYQPPTWLRAPVCSNLEHYEQGKYFNKETMDFVTKLLLRSGIGSNTHFPRVMSSIPPEPCLEDSLQEVKDIVFTSVEDLFHKTNITNPKIIDILIVNCSMFSPTPSISSMIINKFQLRSNISSYTLSGMGCSAGLVSISLAKDLLKVHKNSLVLILSFEILTNSGYFGRKKSMLLSNTLFRMGGAAILLSNKRQDRKIAKYSLQHIIRTTMSYDDQSYRAVYLEPDEDGLVGVSLAKDITKVAVKALTTNITKLGPRVLPYSEQLRYGLTYARHKISPPAKTDGSIPVPNFKKAFEHFCIHAGGRAVINVVQKSLSLTDEDTEASRMTLYRYGNTSASSVWYELGYIEAKGRMKVGDRVWQIAFGSGFKCNSAVWKCTSKNDATVKNAWSDRIGRYPVEVPEVFDY</sequence>
<keyword evidence="3" id="KW-0808">Transferase</keyword>
<comment type="similarity">
    <text evidence="1">Belongs to the thiolase-like superfamily. Chalcone/stilbene synthases family.</text>
</comment>
<keyword evidence="5" id="KW-1133">Transmembrane helix</keyword>
<dbReference type="SUPFAM" id="SSF53901">
    <property type="entry name" value="Thiolase-like"/>
    <property type="match status" value="4"/>
</dbReference>
<feature type="transmembrane region" description="Helical" evidence="5">
    <location>
        <begin position="30"/>
        <end position="47"/>
    </location>
</feature>
<dbReference type="Proteomes" id="UP000316621">
    <property type="component" value="Chromosome 10"/>
</dbReference>
<feature type="domain" description="FAE" evidence="6">
    <location>
        <begin position="51"/>
        <end position="336"/>
    </location>
</feature>
<organism evidence="8 9">
    <name type="scientific">Papaver somniferum</name>
    <name type="common">Opium poppy</name>
    <dbReference type="NCBI Taxonomy" id="3469"/>
    <lineage>
        <taxon>Eukaryota</taxon>
        <taxon>Viridiplantae</taxon>
        <taxon>Streptophyta</taxon>
        <taxon>Embryophyta</taxon>
        <taxon>Tracheophyta</taxon>
        <taxon>Spermatophyta</taxon>
        <taxon>Magnoliopsida</taxon>
        <taxon>Ranunculales</taxon>
        <taxon>Papaveraceae</taxon>
        <taxon>Papaveroideae</taxon>
        <taxon>Papaver</taxon>
    </lineage>
</organism>
<accession>A0A4Y7L8R7</accession>
<feature type="domain" description="Beta-ketoacyl-[acyl-carrier-protein] synthase III C-terminal" evidence="7">
    <location>
        <begin position="357"/>
        <end position="438"/>
    </location>
</feature>
<evidence type="ECO:0000256" key="2">
    <source>
        <dbReference type="ARBA" id="ARBA00012307"/>
    </source>
</evidence>
<dbReference type="CDD" id="cd00831">
    <property type="entry name" value="CHS_like"/>
    <property type="match status" value="2"/>
</dbReference>
<dbReference type="InterPro" id="IPR013747">
    <property type="entry name" value="ACP_syn_III_C"/>
</dbReference>
<dbReference type="Gramene" id="RZC80741">
    <property type="protein sequence ID" value="RZC80741"/>
    <property type="gene ID" value="C5167_043325"/>
</dbReference>
<gene>
    <name evidence="8" type="ORF">C5167_043325</name>
</gene>
<evidence type="ECO:0000256" key="1">
    <source>
        <dbReference type="ARBA" id="ARBA00005531"/>
    </source>
</evidence>
<evidence type="ECO:0000256" key="4">
    <source>
        <dbReference type="ARBA" id="ARBA00023315"/>
    </source>
</evidence>